<gene>
    <name evidence="2" type="ORF">ONE63_009261</name>
</gene>
<evidence type="ECO:0000313" key="2">
    <source>
        <dbReference type="EMBL" id="KAJ1526096.1"/>
    </source>
</evidence>
<reference evidence="2" key="1">
    <citation type="submission" date="2022-12" db="EMBL/GenBank/DDBJ databases">
        <title>Chromosome-level genome assembly of the bean flower thrips Megalurothrips usitatus.</title>
        <authorList>
            <person name="Ma L."/>
            <person name="Liu Q."/>
            <person name="Li H."/>
            <person name="Cai W."/>
        </authorList>
    </citation>
    <scope>NUCLEOTIDE SEQUENCE</scope>
    <source>
        <strain evidence="2">Cailab_2022a</strain>
    </source>
</reference>
<evidence type="ECO:0000256" key="1">
    <source>
        <dbReference type="SAM" id="MobiDB-lite"/>
    </source>
</evidence>
<name>A0AAV7XMP5_9NEOP</name>
<keyword evidence="3" id="KW-1185">Reference proteome</keyword>
<dbReference type="EMBL" id="JAPTSV010000007">
    <property type="protein sequence ID" value="KAJ1526096.1"/>
    <property type="molecule type" value="Genomic_DNA"/>
</dbReference>
<sequence length="362" mass="37531">MQSSLDVPKTVRSASFDEIQLEAKRLEGGPAPAGGGDAAGEASTSGSLLRVPLVGGQRSKSFDGAGGHYVSPPPSASTTGAEEGGAFLEVPARSRFQRRRSSGERTVACIHCALLEEWRRDPLPAPPPLPCSPVGDSDDSDSDSDVGDDEDDDDDDVASLPPESPPPWPGPEDVVVPACGIRVTLSTSPASPEQERPPTPPPVAPVRRRSIQRQEALFVEPSSSSIEYASDATSEGSDAVLGPPQPPTTLAPGVEGGAGGPGGLLVRDFYLAVPELKRDRAASVDSCFINKTPAGGKAEEVVQTSNLEPCLGPRSTLEPPPPPGTLRSRSVDIVLPTDEQARYKALAMAAPAPPAAPVPLTR</sequence>
<accession>A0AAV7XMP5</accession>
<feature type="region of interest" description="Disordered" evidence="1">
    <location>
        <begin position="308"/>
        <end position="329"/>
    </location>
</feature>
<protein>
    <recommendedName>
        <fullName evidence="4">Eye-specific diacylglycerol kinase</fullName>
    </recommendedName>
</protein>
<feature type="compositionally biased region" description="Acidic residues" evidence="1">
    <location>
        <begin position="136"/>
        <end position="157"/>
    </location>
</feature>
<evidence type="ECO:0008006" key="4">
    <source>
        <dbReference type="Google" id="ProtNLM"/>
    </source>
</evidence>
<proteinExistence type="predicted"/>
<organism evidence="2 3">
    <name type="scientific">Megalurothrips usitatus</name>
    <name type="common">bean blossom thrips</name>
    <dbReference type="NCBI Taxonomy" id="439358"/>
    <lineage>
        <taxon>Eukaryota</taxon>
        <taxon>Metazoa</taxon>
        <taxon>Ecdysozoa</taxon>
        <taxon>Arthropoda</taxon>
        <taxon>Hexapoda</taxon>
        <taxon>Insecta</taxon>
        <taxon>Pterygota</taxon>
        <taxon>Neoptera</taxon>
        <taxon>Paraneoptera</taxon>
        <taxon>Thysanoptera</taxon>
        <taxon>Terebrantia</taxon>
        <taxon>Thripoidea</taxon>
        <taxon>Thripidae</taxon>
        <taxon>Megalurothrips</taxon>
    </lineage>
</organism>
<dbReference type="Proteomes" id="UP001075354">
    <property type="component" value="Chromosome 7"/>
</dbReference>
<comment type="caution">
    <text evidence="2">The sequence shown here is derived from an EMBL/GenBank/DDBJ whole genome shotgun (WGS) entry which is preliminary data.</text>
</comment>
<feature type="compositionally biased region" description="Polar residues" evidence="1">
    <location>
        <begin position="221"/>
        <end position="236"/>
    </location>
</feature>
<evidence type="ECO:0000313" key="3">
    <source>
        <dbReference type="Proteomes" id="UP001075354"/>
    </source>
</evidence>
<feature type="region of interest" description="Disordered" evidence="1">
    <location>
        <begin position="1"/>
        <end position="105"/>
    </location>
</feature>
<feature type="region of interest" description="Disordered" evidence="1">
    <location>
        <begin position="119"/>
        <end position="256"/>
    </location>
</feature>
<dbReference type="AlphaFoldDB" id="A0AAV7XMP5"/>